<dbReference type="EMBL" id="HG793128">
    <property type="protein sequence ID" value="CDK27213.1"/>
    <property type="molecule type" value="Genomic_DNA"/>
</dbReference>
<dbReference type="InterPro" id="IPR009305">
    <property type="entry name" value="Mpo1-like"/>
</dbReference>
<dbReference type="GO" id="GO:0016020">
    <property type="term" value="C:membrane"/>
    <property type="evidence" value="ECO:0007669"/>
    <property type="project" value="GOC"/>
</dbReference>
<dbReference type="PANTHER" id="PTHR28026">
    <property type="entry name" value="DUF962 DOMAIN PROTEIN (AFU_ORTHOLOGUE AFUA_8G05310)"/>
    <property type="match status" value="1"/>
</dbReference>
<keyword evidence="1" id="KW-1133">Transmembrane helix</keyword>
<evidence type="ECO:0000313" key="3">
    <source>
        <dbReference type="Proteomes" id="UP000019384"/>
    </source>
</evidence>
<feature type="transmembrane region" description="Helical" evidence="1">
    <location>
        <begin position="56"/>
        <end position="77"/>
    </location>
</feature>
<dbReference type="HOGENOM" id="CLU_081702_1_1_1"/>
<evidence type="ECO:0000313" key="2">
    <source>
        <dbReference type="EMBL" id="CDK27213.1"/>
    </source>
</evidence>
<reference evidence="2" key="1">
    <citation type="submission" date="2013-12" db="EMBL/GenBank/DDBJ databases">
        <authorList>
            <person name="Genoscope - CEA"/>
        </authorList>
    </citation>
    <scope>NUCLEOTIDE SEQUENCE</scope>
    <source>
        <strain evidence="2">CBS 1993</strain>
    </source>
</reference>
<dbReference type="GeneID" id="34520597"/>
<sequence length="192" mass="22145">MSLLNLHHQLVFYRAYHFNKKNVRIHMVFVPTILFTSLLMAAYYRFDSFFPQVATPYSYVFNAASIWSYSSLAYYLILDRAALLTAPFLLLAPVGFAYLYEIFPAAQIIKPAASLFVFSWIAQFYGHAVYEGRSPALFDNLIQALVLAPYFVLFEVLFFFGFRKDLERAVDNEAGVRARDFILAKKRNEKAA</sequence>
<dbReference type="Pfam" id="PF06127">
    <property type="entry name" value="Mpo1-like"/>
    <property type="match status" value="1"/>
</dbReference>
<feature type="transmembrane region" description="Helical" evidence="1">
    <location>
        <begin position="83"/>
        <end position="100"/>
    </location>
</feature>
<keyword evidence="3" id="KW-1185">Reference proteome</keyword>
<dbReference type="GO" id="GO:0046521">
    <property type="term" value="P:sphingoid catabolic process"/>
    <property type="evidence" value="ECO:0007669"/>
    <property type="project" value="TreeGrafter"/>
</dbReference>
<accession>W6MM06</accession>
<feature type="transmembrane region" description="Helical" evidence="1">
    <location>
        <begin position="23"/>
        <end position="44"/>
    </location>
</feature>
<dbReference type="PANTHER" id="PTHR28026:SF9">
    <property type="entry name" value="2-HYDROXY-PALMITIC ACID DIOXYGENASE MPO1"/>
    <property type="match status" value="1"/>
</dbReference>
<dbReference type="AlphaFoldDB" id="W6MM06"/>
<dbReference type="Proteomes" id="UP000019384">
    <property type="component" value="Unassembled WGS sequence"/>
</dbReference>
<feature type="transmembrane region" description="Helical" evidence="1">
    <location>
        <begin position="142"/>
        <end position="162"/>
    </location>
</feature>
<reference evidence="2" key="2">
    <citation type="submission" date="2014-02" db="EMBL/GenBank/DDBJ databases">
        <title>Complete DNA sequence of /Kuraishia capsulata/ illustrates novel genomic features among budding yeasts (/Saccharomycotina/).</title>
        <authorList>
            <person name="Morales L."/>
            <person name="Noel B."/>
            <person name="Porcel B."/>
            <person name="Marcet-Houben M."/>
            <person name="Hullo M-F."/>
            <person name="Sacerdot C."/>
            <person name="Tekaia F."/>
            <person name="Leh-Louis V."/>
            <person name="Despons L."/>
            <person name="Khanna V."/>
            <person name="Aury J-M."/>
            <person name="Barbe V."/>
            <person name="Couloux A."/>
            <person name="Labadie K."/>
            <person name="Pelletier E."/>
            <person name="Souciet J-L."/>
            <person name="Boekhout T."/>
            <person name="Gabaldon T."/>
            <person name="Wincker P."/>
            <person name="Dujon B."/>
        </authorList>
    </citation>
    <scope>NUCLEOTIDE SEQUENCE</scope>
    <source>
        <strain evidence="2">CBS 1993</strain>
    </source>
</reference>
<evidence type="ECO:0008006" key="4">
    <source>
        <dbReference type="Google" id="ProtNLM"/>
    </source>
</evidence>
<dbReference type="OrthoDB" id="2124888at2759"/>
<keyword evidence="1" id="KW-0812">Transmembrane</keyword>
<dbReference type="GO" id="GO:0005783">
    <property type="term" value="C:endoplasmic reticulum"/>
    <property type="evidence" value="ECO:0007669"/>
    <property type="project" value="TreeGrafter"/>
</dbReference>
<evidence type="ECO:0000256" key="1">
    <source>
        <dbReference type="SAM" id="Phobius"/>
    </source>
</evidence>
<proteinExistence type="predicted"/>
<protein>
    <recommendedName>
        <fullName evidence="4">DUF962 domain protein</fullName>
    </recommendedName>
</protein>
<keyword evidence="1" id="KW-0472">Membrane</keyword>
<organism evidence="2 3">
    <name type="scientific">Kuraishia capsulata CBS 1993</name>
    <dbReference type="NCBI Taxonomy" id="1382522"/>
    <lineage>
        <taxon>Eukaryota</taxon>
        <taxon>Fungi</taxon>
        <taxon>Dikarya</taxon>
        <taxon>Ascomycota</taxon>
        <taxon>Saccharomycotina</taxon>
        <taxon>Pichiomycetes</taxon>
        <taxon>Pichiales</taxon>
        <taxon>Pichiaceae</taxon>
        <taxon>Kuraishia</taxon>
    </lineage>
</organism>
<dbReference type="RefSeq" id="XP_022459209.1">
    <property type="nucleotide sequence ID" value="XM_022601581.1"/>
</dbReference>
<gene>
    <name evidence="2" type="ORF">KUCA_T00003191001</name>
</gene>
<name>W6MM06_9ASCO</name>